<dbReference type="InterPro" id="IPR036909">
    <property type="entry name" value="Cyt_c-like_dom_sf"/>
</dbReference>
<keyword evidence="8" id="KW-1185">Reference proteome</keyword>
<dbReference type="Pfam" id="PF00034">
    <property type="entry name" value="Cytochrom_C"/>
    <property type="match status" value="1"/>
</dbReference>
<dbReference type="InterPro" id="IPR055557">
    <property type="entry name" value="DUF7133"/>
</dbReference>
<name>A0ABT7PLP7_9BACT</name>
<accession>A0ABT7PLP7</accession>
<dbReference type="InterPro" id="IPR011042">
    <property type="entry name" value="6-blade_b-propeller_TolB-like"/>
</dbReference>
<keyword evidence="2 4" id="KW-0479">Metal-binding</keyword>
<organism evidence="7 8">
    <name type="scientific">Roseiconus lacunae</name>
    <dbReference type="NCBI Taxonomy" id="2605694"/>
    <lineage>
        <taxon>Bacteria</taxon>
        <taxon>Pseudomonadati</taxon>
        <taxon>Planctomycetota</taxon>
        <taxon>Planctomycetia</taxon>
        <taxon>Pirellulales</taxon>
        <taxon>Pirellulaceae</taxon>
        <taxon>Roseiconus</taxon>
    </lineage>
</organism>
<dbReference type="EMBL" id="JASZZN010000014">
    <property type="protein sequence ID" value="MDM4017422.1"/>
    <property type="molecule type" value="Genomic_DNA"/>
</dbReference>
<evidence type="ECO:0000256" key="2">
    <source>
        <dbReference type="ARBA" id="ARBA00022723"/>
    </source>
</evidence>
<dbReference type="Proteomes" id="UP001239462">
    <property type="component" value="Unassembled WGS sequence"/>
</dbReference>
<proteinExistence type="predicted"/>
<feature type="domain" description="Cytochrome c" evidence="6">
    <location>
        <begin position="878"/>
        <end position="1010"/>
    </location>
</feature>
<protein>
    <submittedName>
        <fullName evidence="7">C-type cytochrome</fullName>
    </submittedName>
</protein>
<sequence length="1010" mass="109514">MRLRRIQRSRQRRRSLIAASLTIALVILAAPATEITATDPPTAAEPTAQASSALEVIESSRGGRHWIDESTDPPKTPEQTLQSFSIEPGYEISLFAAEPLVRDPVAICFDAAGKMYVVEYGDYPIGPEDGGDPLSRIVILQDTDGDGKADQRTVFAEKLDFAHSLMPYRGGLLVGAKTKVLHLVDTDGDSVADRTITLLDGFTPAHPQMQVGNPRYGIDNWIYFNYGPGEVTTLENAEQTIKLPRKDFRLDPKTMAIESEPGMGQFGNTVDRWGNRFYCTNRNPIITTLLPTNVLKRNPFLVISDASYDVAPSGGDSRVYPKVAMKSNYLSHAGTHTSACGTTAYVGPLGDPSFQNSVFVCEPIGHLVTRSVIEADGVGLQARRAQAKADFIASTDTWFRPSSLATGPDGGLYLADMYRLWVEHPKFLPPEIAAKLDWRAGEDRGRIYRIVPKDASLGQYQAPQTIDDQVAMLASDNGWQQFTAQRLLVERGDASVAMKVTPYLTHARPTTRIHALWTLHGLGKLDAEQLQAICEDSDSRCRTHGLKVAALVADASLRESIAKAAADDPSIQVRFQLAQLLGTLPAGKVLTEVGIKLARQDGSDRRFADGWLTSMSRNSGEMLIRLAGTNEASFGQGQAGLIKRLAEVVGARGDQAELRRVLDSLGQGALNSTFESAVLSGLASGLSRYRGSMGRLSLAQLINQPPESLAESVAGLDRILERNRKLAGDDRASVQERIAAIELLSHQSSEANQTLYLGILENHPTTAIQSAVVAAIGRSPSTENVRALVERWQDLRPSVRPEVLTILLRRHESTAMMLDAIGAKQISAAGLSLDQRVRLLKHPNEAIRSSATRLLGGAVSKDRQKVAKTYEAALSMTANPTAGKQVFAKVCASCHRVAGEGQLTGPDLTDASNRSKAALLYDILDPNSKVEPRFTASTVLTVDGDVFSGLIDQEGDEAIVLKMAEGKSKTIGRSEIEQIKVSEVSLMPEGIEKDITPQQMADLLAFLTGR</sequence>
<evidence type="ECO:0000256" key="5">
    <source>
        <dbReference type="SAM" id="SignalP"/>
    </source>
</evidence>
<evidence type="ECO:0000256" key="1">
    <source>
        <dbReference type="ARBA" id="ARBA00022617"/>
    </source>
</evidence>
<dbReference type="SUPFAM" id="SSF46626">
    <property type="entry name" value="Cytochrome c"/>
    <property type="match status" value="1"/>
</dbReference>
<gene>
    <name evidence="7" type="ORF">QTN89_18380</name>
</gene>
<dbReference type="PANTHER" id="PTHR33546:SF1">
    <property type="entry name" value="LARGE, MULTIFUNCTIONAL SECRETED PROTEIN"/>
    <property type="match status" value="1"/>
</dbReference>
<dbReference type="PANTHER" id="PTHR33546">
    <property type="entry name" value="LARGE, MULTIFUNCTIONAL SECRETED PROTEIN-RELATED"/>
    <property type="match status" value="1"/>
</dbReference>
<dbReference type="Gene3D" id="2.120.10.30">
    <property type="entry name" value="TolB, C-terminal domain"/>
    <property type="match status" value="1"/>
</dbReference>
<dbReference type="Gene3D" id="1.25.10.10">
    <property type="entry name" value="Leucine-rich Repeat Variant"/>
    <property type="match status" value="1"/>
</dbReference>
<evidence type="ECO:0000313" key="8">
    <source>
        <dbReference type="Proteomes" id="UP001239462"/>
    </source>
</evidence>
<keyword evidence="5" id="KW-0732">Signal</keyword>
<dbReference type="InterPro" id="IPR013428">
    <property type="entry name" value="Membrane-bound_put_N"/>
</dbReference>
<dbReference type="InterPro" id="IPR016024">
    <property type="entry name" value="ARM-type_fold"/>
</dbReference>
<dbReference type="InterPro" id="IPR009056">
    <property type="entry name" value="Cyt_c-like_dom"/>
</dbReference>
<dbReference type="SUPFAM" id="SSF63829">
    <property type="entry name" value="Calcium-dependent phosphotriesterase"/>
    <property type="match status" value="1"/>
</dbReference>
<dbReference type="SUPFAM" id="SSF48371">
    <property type="entry name" value="ARM repeat"/>
    <property type="match status" value="2"/>
</dbReference>
<keyword evidence="1 4" id="KW-0349">Heme</keyword>
<dbReference type="NCBIfam" id="TIGR02603">
    <property type="entry name" value="CxxCH_TIGR02603"/>
    <property type="match status" value="1"/>
</dbReference>
<dbReference type="Gene3D" id="1.10.760.10">
    <property type="entry name" value="Cytochrome c-like domain"/>
    <property type="match status" value="1"/>
</dbReference>
<evidence type="ECO:0000256" key="4">
    <source>
        <dbReference type="PROSITE-ProRule" id="PRU00433"/>
    </source>
</evidence>
<dbReference type="Pfam" id="PF23500">
    <property type="entry name" value="DUF7133"/>
    <property type="match status" value="1"/>
</dbReference>
<dbReference type="InterPro" id="IPR013427">
    <property type="entry name" value="Haem-bd_dom_put"/>
</dbReference>
<feature type="signal peptide" evidence="5">
    <location>
        <begin position="1"/>
        <end position="29"/>
    </location>
</feature>
<reference evidence="7 8" key="1">
    <citation type="submission" date="2023-06" db="EMBL/GenBank/DDBJ databases">
        <title>Roseiconus lacunae JC819 isolated from Gulf of Mannar region, Tamil Nadu.</title>
        <authorList>
            <person name="Pk S."/>
            <person name="Ch S."/>
            <person name="Ch V.R."/>
        </authorList>
    </citation>
    <scope>NUCLEOTIDE SEQUENCE [LARGE SCALE GENOMIC DNA]</scope>
    <source>
        <strain evidence="7 8">JC819</strain>
    </source>
</reference>
<dbReference type="PROSITE" id="PS51007">
    <property type="entry name" value="CYTC"/>
    <property type="match status" value="1"/>
</dbReference>
<dbReference type="InterPro" id="IPR011989">
    <property type="entry name" value="ARM-like"/>
</dbReference>
<feature type="chain" id="PRO_5046902679" evidence="5">
    <location>
        <begin position="30"/>
        <end position="1010"/>
    </location>
</feature>
<dbReference type="RefSeq" id="WP_289164886.1">
    <property type="nucleotide sequence ID" value="NZ_JASZZN010000014.1"/>
</dbReference>
<evidence type="ECO:0000313" key="7">
    <source>
        <dbReference type="EMBL" id="MDM4017422.1"/>
    </source>
</evidence>
<keyword evidence="3 4" id="KW-0408">Iron</keyword>
<evidence type="ECO:0000256" key="3">
    <source>
        <dbReference type="ARBA" id="ARBA00023004"/>
    </source>
</evidence>
<comment type="caution">
    <text evidence="7">The sequence shown here is derived from an EMBL/GenBank/DDBJ whole genome shotgun (WGS) entry which is preliminary data.</text>
</comment>
<dbReference type="NCBIfam" id="TIGR02604">
    <property type="entry name" value="Piru_Ver_Nterm"/>
    <property type="match status" value="1"/>
</dbReference>
<evidence type="ECO:0000259" key="6">
    <source>
        <dbReference type="PROSITE" id="PS51007"/>
    </source>
</evidence>